<name>A0A7C6EC96_DESAE</name>
<accession>A0A7C6EC96</accession>
<gene>
    <name evidence="1" type="ORF">ENM99_06350</name>
</gene>
<protein>
    <submittedName>
        <fullName evidence="1">Uncharacterized protein</fullName>
    </submittedName>
</protein>
<comment type="caution">
    <text evidence="1">The sequence shown here is derived from an EMBL/GenBank/DDBJ whole genome shotgun (WGS) entry which is preliminary data.</text>
</comment>
<dbReference type="AlphaFoldDB" id="A0A7C6EC96"/>
<dbReference type="Proteomes" id="UP000886400">
    <property type="component" value="Unassembled WGS sequence"/>
</dbReference>
<reference evidence="1" key="1">
    <citation type="journal article" date="2020" name="mSystems">
        <title>Genome- and Community-Level Interaction Insights into Carbon Utilization and Element Cycling Functions of Hydrothermarchaeota in Hydrothermal Sediment.</title>
        <authorList>
            <person name="Zhou Z."/>
            <person name="Liu Y."/>
            <person name="Xu W."/>
            <person name="Pan J."/>
            <person name="Luo Z.H."/>
            <person name="Li M."/>
        </authorList>
    </citation>
    <scope>NUCLEOTIDE SEQUENCE [LARGE SCALE GENOMIC DNA]</scope>
    <source>
        <strain evidence="1">SpSt-1135</strain>
    </source>
</reference>
<proteinExistence type="predicted"/>
<evidence type="ECO:0000313" key="1">
    <source>
        <dbReference type="EMBL" id="HHS49435.1"/>
    </source>
</evidence>
<sequence length="144" mass="17454">MQYLNHSSLAVIEYLENKKLRYLKEPYLELDKVLTTRSKAYLKKQTKKLKPKEFVELLISYFNDKGIHYTLKELKKSVKEPNKAINKRQKDYIERQKAQNKKKLQVFISEYDYKLLQKMKEQRGKTFAQIVSKAIQTQSRYWLR</sequence>
<dbReference type="EMBL" id="DRZX01000300">
    <property type="protein sequence ID" value="HHS49435.1"/>
    <property type="molecule type" value="Genomic_DNA"/>
</dbReference>
<organism evidence="1">
    <name type="scientific">Desulfurella acetivorans</name>
    <dbReference type="NCBI Taxonomy" id="33002"/>
    <lineage>
        <taxon>Bacteria</taxon>
        <taxon>Pseudomonadati</taxon>
        <taxon>Campylobacterota</taxon>
        <taxon>Desulfurellia</taxon>
        <taxon>Desulfurellales</taxon>
        <taxon>Desulfurellaceae</taxon>
        <taxon>Desulfurella</taxon>
    </lineage>
</organism>